<evidence type="ECO:0000313" key="3">
    <source>
        <dbReference type="EMBL" id="GFE63199.1"/>
    </source>
</evidence>
<dbReference type="Pfam" id="PF00483">
    <property type="entry name" value="NTP_transferase"/>
    <property type="match status" value="1"/>
</dbReference>
<accession>A0A6N6JCP6</accession>
<dbReference type="InterPro" id="IPR054566">
    <property type="entry name" value="ManC/GMP-like_b-helix"/>
</dbReference>
<dbReference type="PANTHER" id="PTHR46390:SF1">
    <property type="entry name" value="MANNOSE-1-PHOSPHATE GUANYLYLTRANSFERASE"/>
    <property type="match status" value="1"/>
</dbReference>
<evidence type="ECO:0000259" key="2">
    <source>
        <dbReference type="Pfam" id="PF22640"/>
    </source>
</evidence>
<evidence type="ECO:0000313" key="4">
    <source>
        <dbReference type="Proteomes" id="UP000436822"/>
    </source>
</evidence>
<dbReference type="InterPro" id="IPR029044">
    <property type="entry name" value="Nucleotide-diphossugar_trans"/>
</dbReference>
<sequence length="486" mass="52405">MAELAAIARKLEYLFVGEVKMSKIYPIILCGGSGSRLWPMSRSGEPKQFQSVTGVDDLSLFQATVQRHRSAKFADPVIVTNLKHTRRVAQQLQEIQCKGTIISEPVGRNTGPAVLAAALTILKSDPDAIMLVLPSDHVIQGDVNTSVVEMTQAAIDGRIITFGIKPRYPEPGFGYITDGGRFVNYSGLHRVDAFIEKPPLSVAQSLVSLGKAYWASGISMFSAATIVEEYRKYDPATTTAVSLAVEDAIENDYGPILEKVAFSAAKDLPTESAVFEKSAAVALTPLDITWSDVGSWSAVHDVVAKSDDGNVLHGDVHVVDTTNSLIRSEDRLVTVVGLSNIIVVDTPDAVLVTSHEKCQDIKTLVNNLKVEDRRETVEHARRTYSWGESRRIGATQSCEMTIVRLKSGFSIDLDAVQGTQIINVSGKFAINGSAASRDLAVGDQFTSESVGNMRLSNSGDDMGEALIVRYRTDQSATASGQIAVAS</sequence>
<dbReference type="InterPro" id="IPR051161">
    <property type="entry name" value="Mannose-6P_isomerase_type2"/>
</dbReference>
<comment type="caution">
    <text evidence="3">The sequence shown here is derived from an EMBL/GenBank/DDBJ whole genome shotgun (WGS) entry which is preliminary data.</text>
</comment>
<dbReference type="GO" id="GO:0004475">
    <property type="term" value="F:mannose-1-phosphate guanylyltransferase (GTP) activity"/>
    <property type="evidence" value="ECO:0007669"/>
    <property type="project" value="InterPro"/>
</dbReference>
<dbReference type="Proteomes" id="UP000436822">
    <property type="component" value="Unassembled WGS sequence"/>
</dbReference>
<dbReference type="SUPFAM" id="SSF53448">
    <property type="entry name" value="Nucleotide-diphospho-sugar transferases"/>
    <property type="match status" value="1"/>
</dbReference>
<name>A0A6N6JCP6_9RHOB</name>
<dbReference type="InterPro" id="IPR049577">
    <property type="entry name" value="GMPP_N"/>
</dbReference>
<dbReference type="Gene3D" id="3.90.550.10">
    <property type="entry name" value="Spore Coat Polysaccharide Biosynthesis Protein SpsA, Chain A"/>
    <property type="match status" value="1"/>
</dbReference>
<dbReference type="GO" id="GO:0009298">
    <property type="term" value="P:GDP-mannose biosynthetic process"/>
    <property type="evidence" value="ECO:0007669"/>
    <property type="project" value="TreeGrafter"/>
</dbReference>
<keyword evidence="4" id="KW-1185">Reference proteome</keyword>
<dbReference type="GO" id="GO:0016853">
    <property type="term" value="F:isomerase activity"/>
    <property type="evidence" value="ECO:0007669"/>
    <property type="project" value="UniProtKB-KW"/>
</dbReference>
<dbReference type="SUPFAM" id="SSF159283">
    <property type="entry name" value="Guanosine diphospho-D-mannose pyrophosphorylase/mannose-6-phosphate isomerase linker domain"/>
    <property type="match status" value="1"/>
</dbReference>
<keyword evidence="3" id="KW-0413">Isomerase</keyword>
<dbReference type="InterPro" id="IPR005835">
    <property type="entry name" value="NTP_transferase_dom"/>
</dbReference>
<dbReference type="Pfam" id="PF22640">
    <property type="entry name" value="ManC_GMP_beta-helix"/>
    <property type="match status" value="1"/>
</dbReference>
<keyword evidence="3" id="KW-0808">Transferase</keyword>
<dbReference type="EMBL" id="BLJE01000001">
    <property type="protein sequence ID" value="GFE63199.1"/>
    <property type="molecule type" value="Genomic_DNA"/>
</dbReference>
<proteinExistence type="predicted"/>
<protein>
    <submittedName>
        <fullName evidence="3">Mannose-1-phosphate guanylyltransferase/mannose-6-phosphate isomerase</fullName>
    </submittedName>
</protein>
<dbReference type="PANTHER" id="PTHR46390">
    <property type="entry name" value="MANNOSE-1-PHOSPHATE GUANYLYLTRANSFERASE"/>
    <property type="match status" value="1"/>
</dbReference>
<reference evidence="3 4" key="1">
    <citation type="submission" date="2019-12" db="EMBL/GenBank/DDBJ databases">
        <title>Litoreibacter badius sp. nov., a novel bacteriochlorophyll a-containing bacterium in the genus Litoreibacter.</title>
        <authorList>
            <person name="Kanamuro M."/>
            <person name="Takabe Y."/>
            <person name="Mori K."/>
            <person name="Takaichi S."/>
            <person name="Hanada S."/>
        </authorList>
    </citation>
    <scope>NUCLEOTIDE SEQUENCE [LARGE SCALE GENOMIC DNA]</scope>
    <source>
        <strain evidence="3 4">K6</strain>
    </source>
</reference>
<keyword evidence="3" id="KW-0548">Nucleotidyltransferase</keyword>
<organism evidence="3 4">
    <name type="scientific">Litoreibacter roseus</name>
    <dbReference type="NCBI Taxonomy" id="2601869"/>
    <lineage>
        <taxon>Bacteria</taxon>
        <taxon>Pseudomonadati</taxon>
        <taxon>Pseudomonadota</taxon>
        <taxon>Alphaproteobacteria</taxon>
        <taxon>Rhodobacterales</taxon>
        <taxon>Roseobacteraceae</taxon>
        <taxon>Litoreibacter</taxon>
    </lineage>
</organism>
<evidence type="ECO:0000259" key="1">
    <source>
        <dbReference type="Pfam" id="PF00483"/>
    </source>
</evidence>
<feature type="domain" description="MannoseP isomerase/GMP-like beta-helix" evidence="2">
    <location>
        <begin position="318"/>
        <end position="368"/>
    </location>
</feature>
<dbReference type="AlphaFoldDB" id="A0A6N6JCP6"/>
<gene>
    <name evidence="3" type="ORF">KIN_02730</name>
</gene>
<feature type="domain" description="Nucleotidyl transferase" evidence="1">
    <location>
        <begin position="26"/>
        <end position="305"/>
    </location>
</feature>
<dbReference type="CDD" id="cd02509">
    <property type="entry name" value="GDP-M1P_Guanylyltransferase"/>
    <property type="match status" value="1"/>
</dbReference>